<evidence type="ECO:0000259" key="8">
    <source>
        <dbReference type="PROSITE" id="PS50110"/>
    </source>
</evidence>
<dbReference type="CDD" id="cd00383">
    <property type="entry name" value="trans_reg_C"/>
    <property type="match status" value="1"/>
</dbReference>
<keyword evidence="4 7" id="KW-0238">DNA-binding</keyword>
<feature type="DNA-binding region" description="OmpR/PhoB-type" evidence="7">
    <location>
        <begin position="139"/>
        <end position="237"/>
    </location>
</feature>
<dbReference type="Pfam" id="PF00072">
    <property type="entry name" value="Response_reg"/>
    <property type="match status" value="1"/>
</dbReference>
<accession>A0ABV3X5J4</accession>
<organism evidence="10 11">
    <name type="scientific">Selenomonas sputigena</name>
    <dbReference type="NCBI Taxonomy" id="69823"/>
    <lineage>
        <taxon>Bacteria</taxon>
        <taxon>Bacillati</taxon>
        <taxon>Bacillota</taxon>
        <taxon>Negativicutes</taxon>
        <taxon>Selenomonadales</taxon>
        <taxon>Selenomonadaceae</taxon>
        <taxon>Selenomonas</taxon>
    </lineage>
</organism>
<evidence type="ECO:0000256" key="2">
    <source>
        <dbReference type="ARBA" id="ARBA00023012"/>
    </source>
</evidence>
<keyword evidence="5" id="KW-0804">Transcription</keyword>
<dbReference type="SMART" id="SM00862">
    <property type="entry name" value="Trans_reg_C"/>
    <property type="match status" value="1"/>
</dbReference>
<dbReference type="InterPro" id="IPR016032">
    <property type="entry name" value="Sig_transdc_resp-reg_C-effctor"/>
</dbReference>
<dbReference type="PANTHER" id="PTHR48111:SF22">
    <property type="entry name" value="REGULATOR OF RPOS"/>
    <property type="match status" value="1"/>
</dbReference>
<comment type="caution">
    <text evidence="10">The sequence shown here is derived from an EMBL/GenBank/DDBJ whole genome shotgun (WGS) entry which is preliminary data.</text>
</comment>
<proteinExistence type="predicted"/>
<feature type="domain" description="Response regulatory" evidence="8">
    <location>
        <begin position="13"/>
        <end position="126"/>
    </location>
</feature>
<dbReference type="Gene3D" id="3.40.50.2300">
    <property type="match status" value="1"/>
</dbReference>
<dbReference type="Gene3D" id="1.10.10.10">
    <property type="entry name" value="Winged helix-like DNA-binding domain superfamily/Winged helix DNA-binding domain"/>
    <property type="match status" value="1"/>
</dbReference>
<keyword evidence="2" id="KW-0902">Two-component regulatory system</keyword>
<dbReference type="Gene3D" id="6.10.250.690">
    <property type="match status" value="1"/>
</dbReference>
<dbReference type="InterPro" id="IPR039420">
    <property type="entry name" value="WalR-like"/>
</dbReference>
<dbReference type="PANTHER" id="PTHR48111">
    <property type="entry name" value="REGULATOR OF RPOS"/>
    <property type="match status" value="1"/>
</dbReference>
<evidence type="ECO:0000256" key="7">
    <source>
        <dbReference type="PROSITE-ProRule" id="PRU01091"/>
    </source>
</evidence>
<dbReference type="InterPro" id="IPR001789">
    <property type="entry name" value="Sig_transdc_resp-reg_receiver"/>
</dbReference>
<reference evidence="10 11" key="1">
    <citation type="submission" date="2023-04" db="EMBL/GenBank/DDBJ databases">
        <title>Genome Sequence of Selenomonas sputigena ATCC 33150.</title>
        <authorList>
            <person name="Miller D.P."/>
            <person name="Anvari S."/>
            <person name="Polson S.W."/>
            <person name="Macdonald M."/>
            <person name="Mcdowell J.V."/>
        </authorList>
    </citation>
    <scope>NUCLEOTIDE SEQUENCE [LARGE SCALE GENOMIC DNA]</scope>
    <source>
        <strain evidence="10 11">ATCC 33150</strain>
    </source>
</reference>
<sequence>MTDQLAKADEPQKIFIVEDERRIARFLQMELEHEGFLTEAEDNGRRAYERIVQDHYDLVLLDIMLPEMDGLEVCRRVREISDVPIIMLTAKDDVEDKVSGLDIGADDYITKPFAIQELFARIRAALRVHRANEEGNREERVLAVKDLVLYPGRYEVRVKGELVELTKKEYSLLEYMLRNKPNVLTRDQILQEVWGYDYVGDTNVVDVYIRYLRAKIDERFDDKYIYTVRGVGYAVKS</sequence>
<dbReference type="Pfam" id="PF00486">
    <property type="entry name" value="Trans_reg_C"/>
    <property type="match status" value="1"/>
</dbReference>
<dbReference type="PROSITE" id="PS51755">
    <property type="entry name" value="OMPR_PHOB"/>
    <property type="match status" value="1"/>
</dbReference>
<evidence type="ECO:0000256" key="1">
    <source>
        <dbReference type="ARBA" id="ARBA00022553"/>
    </source>
</evidence>
<dbReference type="SUPFAM" id="SSF46894">
    <property type="entry name" value="C-terminal effector domain of the bipartite response regulators"/>
    <property type="match status" value="1"/>
</dbReference>
<evidence type="ECO:0000256" key="5">
    <source>
        <dbReference type="ARBA" id="ARBA00023163"/>
    </source>
</evidence>
<protein>
    <submittedName>
        <fullName evidence="10">Response regulator transcription factor</fullName>
    </submittedName>
</protein>
<dbReference type="RefSeq" id="WP_368846799.1">
    <property type="nucleotide sequence ID" value="NZ_CP194411.1"/>
</dbReference>
<evidence type="ECO:0000313" key="11">
    <source>
        <dbReference type="Proteomes" id="UP001559623"/>
    </source>
</evidence>
<keyword evidence="11" id="KW-1185">Reference proteome</keyword>
<dbReference type="CDD" id="cd17574">
    <property type="entry name" value="REC_OmpR"/>
    <property type="match status" value="1"/>
</dbReference>
<keyword evidence="3" id="KW-0805">Transcription regulation</keyword>
<dbReference type="InterPro" id="IPR011006">
    <property type="entry name" value="CheY-like_superfamily"/>
</dbReference>
<dbReference type="SUPFAM" id="SSF52172">
    <property type="entry name" value="CheY-like"/>
    <property type="match status" value="1"/>
</dbReference>
<evidence type="ECO:0000256" key="6">
    <source>
        <dbReference type="PROSITE-ProRule" id="PRU00169"/>
    </source>
</evidence>
<keyword evidence="1 6" id="KW-0597">Phosphoprotein</keyword>
<name>A0ABV3X5J4_9FIRM</name>
<evidence type="ECO:0000259" key="9">
    <source>
        <dbReference type="PROSITE" id="PS51755"/>
    </source>
</evidence>
<evidence type="ECO:0000313" key="10">
    <source>
        <dbReference type="EMBL" id="MEX5285070.1"/>
    </source>
</evidence>
<dbReference type="InterPro" id="IPR001867">
    <property type="entry name" value="OmpR/PhoB-type_DNA-bd"/>
</dbReference>
<evidence type="ECO:0000256" key="4">
    <source>
        <dbReference type="ARBA" id="ARBA00023125"/>
    </source>
</evidence>
<dbReference type="SMART" id="SM00448">
    <property type="entry name" value="REC"/>
    <property type="match status" value="1"/>
</dbReference>
<feature type="modified residue" description="4-aspartylphosphate" evidence="6">
    <location>
        <position position="62"/>
    </location>
</feature>
<dbReference type="EMBL" id="JARVLH010000003">
    <property type="protein sequence ID" value="MEX5285070.1"/>
    <property type="molecule type" value="Genomic_DNA"/>
</dbReference>
<gene>
    <name evidence="10" type="ORF">QCO44_05365</name>
</gene>
<dbReference type="PROSITE" id="PS50110">
    <property type="entry name" value="RESPONSE_REGULATORY"/>
    <property type="match status" value="1"/>
</dbReference>
<evidence type="ECO:0000256" key="3">
    <source>
        <dbReference type="ARBA" id="ARBA00023015"/>
    </source>
</evidence>
<dbReference type="InterPro" id="IPR036388">
    <property type="entry name" value="WH-like_DNA-bd_sf"/>
</dbReference>
<dbReference type="Proteomes" id="UP001559623">
    <property type="component" value="Unassembled WGS sequence"/>
</dbReference>
<feature type="domain" description="OmpR/PhoB-type" evidence="9">
    <location>
        <begin position="139"/>
        <end position="237"/>
    </location>
</feature>